<dbReference type="EMBL" id="JAHWXH010000004">
    <property type="protein sequence ID" value="MDS0246745.1"/>
    <property type="molecule type" value="Genomic_DNA"/>
</dbReference>
<name>A0AAJ2LWU9_9MICO</name>
<organism evidence="2 3">
    <name type="scientific">Microbacterium aurantiacum</name>
    <dbReference type="NCBI Taxonomy" id="162393"/>
    <lineage>
        <taxon>Bacteria</taxon>
        <taxon>Bacillati</taxon>
        <taxon>Actinomycetota</taxon>
        <taxon>Actinomycetes</taxon>
        <taxon>Micrococcales</taxon>
        <taxon>Microbacteriaceae</taxon>
        <taxon>Microbacterium</taxon>
    </lineage>
</organism>
<gene>
    <name evidence="2" type="ORF">KZC50_14190</name>
</gene>
<evidence type="ECO:0000313" key="2">
    <source>
        <dbReference type="EMBL" id="MDS0246745.1"/>
    </source>
</evidence>
<feature type="domain" description="CinA C-terminal" evidence="1">
    <location>
        <begin position="6"/>
        <end position="150"/>
    </location>
</feature>
<evidence type="ECO:0000259" key="1">
    <source>
        <dbReference type="Pfam" id="PF02464"/>
    </source>
</evidence>
<dbReference type="Proteomes" id="UP001183582">
    <property type="component" value="Unassembled WGS sequence"/>
</dbReference>
<dbReference type="Gene3D" id="3.90.950.20">
    <property type="entry name" value="CinA-like"/>
    <property type="match status" value="1"/>
</dbReference>
<dbReference type="GeneID" id="301459407"/>
<dbReference type="SUPFAM" id="SSF142433">
    <property type="entry name" value="CinA-like"/>
    <property type="match status" value="1"/>
</dbReference>
<dbReference type="NCBIfam" id="TIGR00199">
    <property type="entry name" value="PncC_domain"/>
    <property type="match status" value="1"/>
</dbReference>
<accession>A0AAJ2LWU9</accession>
<dbReference type="AlphaFoldDB" id="A0AAJ2LWU9"/>
<dbReference type="InterPro" id="IPR008136">
    <property type="entry name" value="CinA_C"/>
</dbReference>
<proteinExistence type="predicted"/>
<sequence length="161" mass="16329">MTVTDAAELLAALRRRGWSVACAESLTGGLVCAELTAVPGASATVRGGVVAYATDCKVSVLGVDPALTARVGAVDPDVADQMAEGVRRLFDAEVGIATTGVAGPDPQDGQPVGTVHVSVATPAGIVRRRLALGGTREEIRTETVRSAVVLAADAAARNPRE</sequence>
<comment type="caution">
    <text evidence="2">The sequence shown here is derived from an EMBL/GenBank/DDBJ whole genome shotgun (WGS) entry which is preliminary data.</text>
</comment>
<protein>
    <submittedName>
        <fullName evidence="2">CinA family protein</fullName>
    </submittedName>
</protein>
<reference evidence="2 3" key="1">
    <citation type="submission" date="2021-06" db="EMBL/GenBank/DDBJ databases">
        <title>Genome-based taxonomic framework of Microbacterium strains isolated from marine environment, the description of four new species and reclassification of four preexisting species.</title>
        <authorList>
            <person name="Lee S.D."/>
            <person name="Kim S.-M."/>
            <person name="Byeon Y.-S."/>
            <person name="Yang H.L."/>
            <person name="Kim I.S."/>
        </authorList>
    </citation>
    <scope>NUCLEOTIDE SEQUENCE [LARGE SCALE GENOMIC DNA]</scope>
    <source>
        <strain evidence="2 3">KACC 20514</strain>
    </source>
</reference>
<dbReference type="RefSeq" id="WP_310892210.1">
    <property type="nucleotide sequence ID" value="NZ_BAAAGR010000007.1"/>
</dbReference>
<dbReference type="Pfam" id="PF02464">
    <property type="entry name" value="CinA"/>
    <property type="match status" value="1"/>
</dbReference>
<evidence type="ECO:0000313" key="3">
    <source>
        <dbReference type="Proteomes" id="UP001183582"/>
    </source>
</evidence>
<dbReference type="InterPro" id="IPR036653">
    <property type="entry name" value="CinA-like_C"/>
</dbReference>